<keyword evidence="5" id="KW-0676">Redox-active center</keyword>
<protein>
    <recommendedName>
        <fullName evidence="6">Thioredoxin domain-containing protein</fullName>
    </recommendedName>
</protein>
<sequence length="206" mass="23269">MVESRLFRSTHRPFLHVNRSGIDCLTSKLKLGFASRVCRKESYSLDPYLLPLKLSASLKVKAAVVEGDQPQWWEKNVPQNMIHIHSTQEFLGALSQAEDRLVVVDFYGTWCGSCRSLFPKLCKIAEEHPEILFLKVNFDDNKSLCKSLNIKVLPYFHFYRGPDGLLESFSCTIAKFHKLKDAIATHNSGSSTVTPQMGEASESSSR</sequence>
<dbReference type="PROSITE" id="PS51352">
    <property type="entry name" value="THIOREDOXIN_2"/>
    <property type="match status" value="1"/>
</dbReference>
<keyword evidence="4" id="KW-1015">Disulfide bond</keyword>
<dbReference type="Gramene" id="Kaladp0047s0234.2.v1.1">
    <property type="protein sequence ID" value="Kaladp0047s0234.2.v1.1"/>
    <property type="gene ID" value="Kaladp0047s0234.v1.1"/>
</dbReference>
<dbReference type="EnsemblPlants" id="Kaladp0047s0234.4.v1.1">
    <property type="protein sequence ID" value="Kaladp0047s0234.4.v1.1"/>
    <property type="gene ID" value="Kaladp0047s0234.v1.1"/>
</dbReference>
<organism evidence="7 8">
    <name type="scientific">Kalanchoe fedtschenkoi</name>
    <name type="common">Lavender scallops</name>
    <name type="synonym">South American air plant</name>
    <dbReference type="NCBI Taxonomy" id="63787"/>
    <lineage>
        <taxon>Eukaryota</taxon>
        <taxon>Viridiplantae</taxon>
        <taxon>Streptophyta</taxon>
        <taxon>Embryophyta</taxon>
        <taxon>Tracheophyta</taxon>
        <taxon>Spermatophyta</taxon>
        <taxon>Magnoliopsida</taxon>
        <taxon>eudicotyledons</taxon>
        <taxon>Gunneridae</taxon>
        <taxon>Pentapetalae</taxon>
        <taxon>Saxifragales</taxon>
        <taxon>Crassulaceae</taxon>
        <taxon>Kalanchoe</taxon>
    </lineage>
</organism>
<dbReference type="Pfam" id="PF00085">
    <property type="entry name" value="Thioredoxin"/>
    <property type="match status" value="1"/>
</dbReference>
<evidence type="ECO:0000256" key="1">
    <source>
        <dbReference type="ARBA" id="ARBA00008987"/>
    </source>
</evidence>
<keyword evidence="3" id="KW-0249">Electron transport</keyword>
<keyword evidence="8" id="KW-1185">Reference proteome</keyword>
<dbReference type="Gene3D" id="3.40.30.10">
    <property type="entry name" value="Glutaredoxin"/>
    <property type="match status" value="1"/>
</dbReference>
<evidence type="ECO:0000256" key="5">
    <source>
        <dbReference type="ARBA" id="ARBA00023284"/>
    </source>
</evidence>
<comment type="similarity">
    <text evidence="1">Belongs to the thioredoxin family.</text>
</comment>
<dbReference type="PANTHER" id="PTHR43601">
    <property type="entry name" value="THIOREDOXIN, MITOCHONDRIAL"/>
    <property type="match status" value="1"/>
</dbReference>
<evidence type="ECO:0000256" key="3">
    <source>
        <dbReference type="ARBA" id="ARBA00022982"/>
    </source>
</evidence>
<name>A0A7N0TWD8_KALFE</name>
<dbReference type="PANTHER" id="PTHR43601:SF16">
    <property type="entry name" value="THIOREDOXIN-LIKE 2-1, CHLOROPLASTIC"/>
    <property type="match status" value="1"/>
</dbReference>
<evidence type="ECO:0000256" key="4">
    <source>
        <dbReference type="ARBA" id="ARBA00023157"/>
    </source>
</evidence>
<dbReference type="GO" id="GO:0045454">
    <property type="term" value="P:cell redox homeostasis"/>
    <property type="evidence" value="ECO:0007669"/>
    <property type="project" value="TreeGrafter"/>
</dbReference>
<feature type="domain" description="Thioredoxin" evidence="6">
    <location>
        <begin position="49"/>
        <end position="188"/>
    </location>
</feature>
<evidence type="ECO:0000259" key="6">
    <source>
        <dbReference type="PROSITE" id="PS51352"/>
    </source>
</evidence>
<evidence type="ECO:0000256" key="2">
    <source>
        <dbReference type="ARBA" id="ARBA00022448"/>
    </source>
</evidence>
<dbReference type="GO" id="GO:0009507">
    <property type="term" value="C:chloroplast"/>
    <property type="evidence" value="ECO:0007669"/>
    <property type="project" value="TreeGrafter"/>
</dbReference>
<dbReference type="Gramene" id="Kaladp0047s0234.3.v1.1">
    <property type="protein sequence ID" value="Kaladp0047s0234.3.v1.1"/>
    <property type="gene ID" value="Kaladp0047s0234.v1.1"/>
</dbReference>
<dbReference type="CDD" id="cd02947">
    <property type="entry name" value="TRX_family"/>
    <property type="match status" value="1"/>
</dbReference>
<dbReference type="FunFam" id="3.40.30.10:FF:000199">
    <property type="entry name" value="Thioredoxin-like 1-2, chloroplastic"/>
    <property type="match status" value="1"/>
</dbReference>
<dbReference type="SUPFAM" id="SSF52833">
    <property type="entry name" value="Thioredoxin-like"/>
    <property type="match status" value="1"/>
</dbReference>
<dbReference type="InterPro" id="IPR013766">
    <property type="entry name" value="Thioredoxin_domain"/>
</dbReference>
<dbReference type="InterPro" id="IPR036249">
    <property type="entry name" value="Thioredoxin-like_sf"/>
</dbReference>
<reference evidence="7" key="1">
    <citation type="submission" date="2021-01" db="UniProtKB">
        <authorList>
            <consortium name="EnsemblPlants"/>
        </authorList>
    </citation>
    <scope>IDENTIFICATION</scope>
</reference>
<dbReference type="PROSITE" id="PS00194">
    <property type="entry name" value="THIOREDOXIN_1"/>
    <property type="match status" value="1"/>
</dbReference>
<dbReference type="AlphaFoldDB" id="A0A7N0TWD8"/>
<evidence type="ECO:0000313" key="7">
    <source>
        <dbReference type="EnsemblPlants" id="Kaladp0047s0234.4.v1.1"/>
    </source>
</evidence>
<dbReference type="EnsemblPlants" id="Kaladp0047s0234.2.v1.1">
    <property type="protein sequence ID" value="Kaladp0047s0234.2.v1.1"/>
    <property type="gene ID" value="Kaladp0047s0234.v1.1"/>
</dbReference>
<proteinExistence type="inferred from homology"/>
<dbReference type="Proteomes" id="UP000594263">
    <property type="component" value="Unplaced"/>
</dbReference>
<dbReference type="EnsemblPlants" id="Kaladp0047s0234.3.v1.1">
    <property type="protein sequence ID" value="Kaladp0047s0234.3.v1.1"/>
    <property type="gene ID" value="Kaladp0047s0234.v1.1"/>
</dbReference>
<keyword evidence="2" id="KW-0813">Transport</keyword>
<evidence type="ECO:0000313" key="8">
    <source>
        <dbReference type="Proteomes" id="UP000594263"/>
    </source>
</evidence>
<accession>A0A7N0TWD8</accession>
<dbReference type="Gramene" id="Kaladp0047s0234.4.v1.1">
    <property type="protein sequence ID" value="Kaladp0047s0234.4.v1.1"/>
    <property type="gene ID" value="Kaladp0047s0234.v1.1"/>
</dbReference>
<dbReference type="InterPro" id="IPR017937">
    <property type="entry name" value="Thioredoxin_CS"/>
</dbReference>